<dbReference type="PROSITE" id="PS00018">
    <property type="entry name" value="EF_HAND_1"/>
    <property type="match status" value="1"/>
</dbReference>
<keyword evidence="3" id="KW-0732">Signal</keyword>
<proteinExistence type="inferred from homology"/>
<dbReference type="GO" id="GO:0009289">
    <property type="term" value="C:pilus"/>
    <property type="evidence" value="ECO:0007669"/>
    <property type="project" value="UniProtKB-SubCell"/>
</dbReference>
<dbReference type="RefSeq" id="WP_117980238.1">
    <property type="nucleotide sequence ID" value="NZ_CP083679.1"/>
</dbReference>
<evidence type="ECO:0000256" key="2">
    <source>
        <dbReference type="ARBA" id="ARBA00006011"/>
    </source>
</evidence>
<dbReference type="Proteomes" id="UP001156218">
    <property type="component" value="Chromosome"/>
</dbReference>
<comment type="subcellular location">
    <subcellularLocation>
        <location evidence="1">Fimbrium</location>
    </subcellularLocation>
</comment>
<feature type="domain" description="Major fimbrial subunit protein N-terminal" evidence="6">
    <location>
        <begin position="53"/>
        <end position="201"/>
    </location>
</feature>
<evidence type="ECO:0000256" key="5">
    <source>
        <dbReference type="SAM" id="Phobius"/>
    </source>
</evidence>
<keyword evidence="5" id="KW-0812">Transmembrane</keyword>
<dbReference type="InterPro" id="IPR018247">
    <property type="entry name" value="EF_Hand_1_Ca_BS"/>
</dbReference>
<dbReference type="EMBL" id="CP083680">
    <property type="protein sequence ID" value="UYU66752.1"/>
    <property type="molecule type" value="Genomic_DNA"/>
</dbReference>
<feature type="transmembrane region" description="Helical" evidence="5">
    <location>
        <begin position="7"/>
        <end position="26"/>
    </location>
</feature>
<sequence length="999" mass="113856">MKKQNNILAVIKNIIYLVFACIALNACTDEEIYKSATVKEGIPVTIDFGLSITGMDKVTTRALPTTEESRINDLYVLVFDMSGKLKTRKFYPTSEINSNLENKESGTLKLDTYSGQSRIYAIANAETNELTSILKELEEVNSIDDLSKVIISMKEANVQRTQGSLVMSGTFNMTTPENSQEEGYCVIDEEGKISNGKIQLSRLDSHITFKIKVGDKVTSFTPTSWQVKYVPLKSNVIEQPQVNSFVQESDYGMSIVNTKFGTSEDKKYRTFDFYMLENIKNSKSYQEADGTESSIASNVDDLSLDEKSIEYAKREAEIKDNNKNTGEYKYSDKYAAYVEIKAEMEIENNHSIDGKRVATVKYRIHLGGGIDNPSIFTSKRNTKYTYILTINDVNDIIVEVETGEEKRPGAEGDVVDAEAEVRTLDAHYNSFVMGFSYNNVVDAKGNKGLKFVVKTPFGQVTEKSTPDVGDGAKQDYHWIHFKSHGVDNNKNKLEEYKGERIDLFALADNVINRFKMDGSKNKDQLYYYTVFIDEYYYKEAPKGVAWKGDPKTYWRYFANADNRYVMLVYAPKYSLDGNSSYAKAQYMITQRSIQTYYSTESEMALGMEHVNETGAAAWGSPNITTSSANGLWNTWEYLKKNKSWGEYVNLGVPNTENTFQTKSDAIALARCLSRNRDEDGDGQISLDEMKWYVPTSEQLMGMYLGANSLPSPLYDANNVSFVYADRANYHYATSDKKRIWSEEGASVGDYYVGNADAPQSFRCVRNLGIDKAKNDKLEKTEYPKQAFEYIAEGTRVSVYNNTLQGDEIITAKNIFKMSRLTDLNTRHTRYTKGEIAIHDNFDEGNAPYKAFQMSENFYTDTRKGGQKVYEGNTFFTLTSWEATVRSYWYNKHSGKRYDGSLYYPLTTDGDLSFCKNYSEKNDKSDKGLWRTPNQREMMLMYIQDKSYSHNTLSRTKWRYEAVKGVTRFFCANENLYLSNPADQTASFRLRCVRDVDIVK</sequence>
<dbReference type="AlphaFoldDB" id="A0ABD7U3R5"/>
<keyword evidence="4" id="KW-0281">Fimbrium</keyword>
<evidence type="ECO:0000256" key="4">
    <source>
        <dbReference type="ARBA" id="ARBA00023263"/>
    </source>
</evidence>
<keyword evidence="5" id="KW-1133">Transmembrane helix</keyword>
<name>A0ABD7U3R5_BACT4</name>
<comment type="similarity">
    <text evidence="2">Belongs to the bacteroidetes fimbrillin superfamily. FimA/Mfa1 family.</text>
</comment>
<dbReference type="InterPro" id="IPR029141">
    <property type="entry name" value="FimA_N"/>
</dbReference>
<protein>
    <submittedName>
        <fullName evidence="7">DUF4906 domain-containing protein</fullName>
    </submittedName>
</protein>
<evidence type="ECO:0000313" key="7">
    <source>
        <dbReference type="EMBL" id="UYU66752.1"/>
    </source>
</evidence>
<reference evidence="7 8" key="1">
    <citation type="submission" date="2021-06" db="EMBL/GenBank/DDBJ databases">
        <title>Interrogation of the integrated mobile genetic elements in gut-associated Bacteroides with a consensus prediction approach.</title>
        <authorList>
            <person name="Campbell D.E."/>
            <person name="Leigh J.R."/>
            <person name="Kim T."/>
            <person name="England W."/>
            <person name="Whitaker R.J."/>
            <person name="Degnan P.H."/>
        </authorList>
    </citation>
    <scope>NUCLEOTIDE SEQUENCE [LARGE SCALE GENOMIC DNA]</scope>
    <source>
        <strain evidence="7 8">WAL8669</strain>
    </source>
</reference>
<evidence type="ECO:0000259" key="6">
    <source>
        <dbReference type="Pfam" id="PF06321"/>
    </source>
</evidence>
<organism evidence="7 8">
    <name type="scientific">Bacteroides thetaiotaomicron</name>
    <dbReference type="NCBI Taxonomy" id="818"/>
    <lineage>
        <taxon>Bacteria</taxon>
        <taxon>Pseudomonadati</taxon>
        <taxon>Bacteroidota</taxon>
        <taxon>Bacteroidia</taxon>
        <taxon>Bacteroidales</taxon>
        <taxon>Bacteroidaceae</taxon>
        <taxon>Bacteroides</taxon>
    </lineage>
</organism>
<evidence type="ECO:0000256" key="3">
    <source>
        <dbReference type="ARBA" id="ARBA00022729"/>
    </source>
</evidence>
<evidence type="ECO:0000313" key="8">
    <source>
        <dbReference type="Proteomes" id="UP001156218"/>
    </source>
</evidence>
<dbReference type="Gene3D" id="2.60.40.2580">
    <property type="match status" value="1"/>
</dbReference>
<accession>A0ABD7U3R5</accession>
<dbReference type="Pfam" id="PF06321">
    <property type="entry name" value="P_gingi_FimA"/>
    <property type="match status" value="1"/>
</dbReference>
<evidence type="ECO:0000256" key="1">
    <source>
        <dbReference type="ARBA" id="ARBA00004561"/>
    </source>
</evidence>
<gene>
    <name evidence="7" type="ORF">KQP68_00285</name>
</gene>
<keyword evidence="5" id="KW-0472">Membrane</keyword>